<dbReference type="EMBL" id="CAWUPB010001173">
    <property type="protein sequence ID" value="CAK7346812.1"/>
    <property type="molecule type" value="Genomic_DNA"/>
</dbReference>
<name>A0AAV1S8R6_9ROSI</name>
<reference evidence="1 2" key="1">
    <citation type="submission" date="2024-01" db="EMBL/GenBank/DDBJ databases">
        <authorList>
            <person name="Waweru B."/>
        </authorList>
    </citation>
    <scope>NUCLEOTIDE SEQUENCE [LARGE SCALE GENOMIC DNA]</scope>
</reference>
<organism evidence="1 2">
    <name type="scientific">Dovyalis caffra</name>
    <dbReference type="NCBI Taxonomy" id="77055"/>
    <lineage>
        <taxon>Eukaryota</taxon>
        <taxon>Viridiplantae</taxon>
        <taxon>Streptophyta</taxon>
        <taxon>Embryophyta</taxon>
        <taxon>Tracheophyta</taxon>
        <taxon>Spermatophyta</taxon>
        <taxon>Magnoliopsida</taxon>
        <taxon>eudicotyledons</taxon>
        <taxon>Gunneridae</taxon>
        <taxon>Pentapetalae</taxon>
        <taxon>rosids</taxon>
        <taxon>fabids</taxon>
        <taxon>Malpighiales</taxon>
        <taxon>Salicaceae</taxon>
        <taxon>Flacourtieae</taxon>
        <taxon>Dovyalis</taxon>
    </lineage>
</organism>
<dbReference type="Proteomes" id="UP001314170">
    <property type="component" value="Unassembled WGS sequence"/>
</dbReference>
<evidence type="ECO:0000313" key="2">
    <source>
        <dbReference type="Proteomes" id="UP001314170"/>
    </source>
</evidence>
<dbReference type="Gene3D" id="3.30.559.10">
    <property type="entry name" value="Chloramphenicol acetyltransferase-like domain"/>
    <property type="match status" value="1"/>
</dbReference>
<gene>
    <name evidence="1" type="ORF">DCAF_LOCUS19490</name>
</gene>
<keyword evidence="2" id="KW-1185">Reference proteome</keyword>
<protein>
    <submittedName>
        <fullName evidence="1">Uncharacterized protein</fullName>
    </submittedName>
</protein>
<accession>A0AAV1S8R6</accession>
<dbReference type="InterPro" id="IPR023213">
    <property type="entry name" value="CAT-like_dom_sf"/>
</dbReference>
<dbReference type="AlphaFoldDB" id="A0AAV1S8R6"/>
<comment type="caution">
    <text evidence="1">The sequence shown here is derived from an EMBL/GenBank/DDBJ whole genome shotgun (WGS) entry which is preliminary data.</text>
</comment>
<evidence type="ECO:0000313" key="1">
    <source>
        <dbReference type="EMBL" id="CAK7346812.1"/>
    </source>
</evidence>
<proteinExistence type="predicted"/>
<sequence length="118" mass="12792">MSKQQQTKSCLLEGAFGNIVCCATVFGNAEMDIGLHELTNILSEAIAKLDVGYLKSLQGEEGIQGISKSVEMQEEMLSEDQLDRLSITSWTNIGGVDDVSLGYLEPVWIGALGQLVLR</sequence>